<dbReference type="Pfam" id="PF04392">
    <property type="entry name" value="ABC_sub_bind"/>
    <property type="match status" value="1"/>
</dbReference>
<dbReference type="PROSITE" id="PS51257">
    <property type="entry name" value="PROKAR_LIPOPROTEIN"/>
    <property type="match status" value="1"/>
</dbReference>
<dbReference type="AlphaFoldDB" id="A0A9D0ZH03"/>
<proteinExistence type="predicted"/>
<dbReference type="EMBL" id="DVFW01000024">
    <property type="protein sequence ID" value="HIQ80478.1"/>
    <property type="molecule type" value="Genomic_DNA"/>
</dbReference>
<sequence length="336" mass="34799">MKKALALLFAAVVCLGLFFGCSDNQEASSGSGAPAESVKKIGIVQMSDHSSFYTIRDSILAQLKKLGYQEGKNVQIEACSAQGEAARLTSILDEFAADQKDVVIAISTPAAVAAHAVADKVPVLFAAVSDPVTAGLTTSLEKPDKNITGTSDALQVEKMIDMALTVTPGMQTLGLLYNSTEASSAVAIAKAKAYCAEKGIACIEAGISTSSDVYQAAQSLAGGVNAILIPADNTLADAMDDLTRVTLDAKIPCYVGLEAMVQDGGLACIGISGEELGIETANMADQVLKGTAVSDLPVRVLDNPTTYVNAQTAKKIGLQIPDSILRNDKTVLLPKS</sequence>
<dbReference type="CDD" id="cd06325">
    <property type="entry name" value="PBP1_ABC_unchar_transporter"/>
    <property type="match status" value="1"/>
</dbReference>
<dbReference type="Proteomes" id="UP000886787">
    <property type="component" value="Unassembled WGS sequence"/>
</dbReference>
<dbReference type="PANTHER" id="PTHR35271:SF1">
    <property type="entry name" value="ABC TRANSPORTER, SUBSTRATE-BINDING LIPOPROTEIN"/>
    <property type="match status" value="1"/>
</dbReference>
<accession>A0A9D0ZH03</accession>
<dbReference type="PANTHER" id="PTHR35271">
    <property type="entry name" value="ABC TRANSPORTER, SUBSTRATE-BINDING LIPOPROTEIN-RELATED"/>
    <property type="match status" value="1"/>
</dbReference>
<organism evidence="2 3">
    <name type="scientific">Candidatus Scatavimonas merdigallinarum</name>
    <dbReference type="NCBI Taxonomy" id="2840914"/>
    <lineage>
        <taxon>Bacteria</taxon>
        <taxon>Bacillati</taxon>
        <taxon>Bacillota</taxon>
        <taxon>Clostridia</taxon>
        <taxon>Eubacteriales</taxon>
        <taxon>Oscillospiraceae</taxon>
        <taxon>Oscillospiraceae incertae sedis</taxon>
        <taxon>Candidatus Scatavimonas</taxon>
    </lineage>
</organism>
<name>A0A9D0ZH03_9FIRM</name>
<evidence type="ECO:0000256" key="1">
    <source>
        <dbReference type="SAM" id="SignalP"/>
    </source>
</evidence>
<reference evidence="2" key="2">
    <citation type="journal article" date="2021" name="PeerJ">
        <title>Extensive microbial diversity within the chicken gut microbiome revealed by metagenomics and culture.</title>
        <authorList>
            <person name="Gilroy R."/>
            <person name="Ravi A."/>
            <person name="Getino M."/>
            <person name="Pursley I."/>
            <person name="Horton D.L."/>
            <person name="Alikhan N.F."/>
            <person name="Baker D."/>
            <person name="Gharbi K."/>
            <person name="Hall N."/>
            <person name="Watson M."/>
            <person name="Adriaenssens E.M."/>
            <person name="Foster-Nyarko E."/>
            <person name="Jarju S."/>
            <person name="Secka A."/>
            <person name="Antonio M."/>
            <person name="Oren A."/>
            <person name="Chaudhuri R.R."/>
            <person name="La Ragione R."/>
            <person name="Hildebrand F."/>
            <person name="Pallen M.J."/>
        </authorList>
    </citation>
    <scope>NUCLEOTIDE SEQUENCE</scope>
    <source>
        <strain evidence="2">ChiSjej1B19-3389</strain>
    </source>
</reference>
<feature type="chain" id="PRO_5039149056" evidence="1">
    <location>
        <begin position="20"/>
        <end position="336"/>
    </location>
</feature>
<dbReference type="InterPro" id="IPR007487">
    <property type="entry name" value="ABC_transpt-TYRBP-like"/>
</dbReference>
<gene>
    <name evidence="2" type="ORF">IAD32_04245</name>
</gene>
<evidence type="ECO:0000313" key="3">
    <source>
        <dbReference type="Proteomes" id="UP000886787"/>
    </source>
</evidence>
<dbReference type="Gene3D" id="3.40.50.2300">
    <property type="match status" value="2"/>
</dbReference>
<dbReference type="SUPFAM" id="SSF53822">
    <property type="entry name" value="Periplasmic binding protein-like I"/>
    <property type="match status" value="1"/>
</dbReference>
<feature type="signal peptide" evidence="1">
    <location>
        <begin position="1"/>
        <end position="19"/>
    </location>
</feature>
<protein>
    <submittedName>
        <fullName evidence="2">ABC transporter substrate-binding protein</fullName>
    </submittedName>
</protein>
<reference evidence="2" key="1">
    <citation type="submission" date="2020-10" db="EMBL/GenBank/DDBJ databases">
        <authorList>
            <person name="Gilroy R."/>
        </authorList>
    </citation>
    <scope>NUCLEOTIDE SEQUENCE</scope>
    <source>
        <strain evidence="2">ChiSjej1B19-3389</strain>
    </source>
</reference>
<dbReference type="InterPro" id="IPR028082">
    <property type="entry name" value="Peripla_BP_I"/>
</dbReference>
<keyword evidence="1" id="KW-0732">Signal</keyword>
<evidence type="ECO:0000313" key="2">
    <source>
        <dbReference type="EMBL" id="HIQ80478.1"/>
    </source>
</evidence>
<comment type="caution">
    <text evidence="2">The sequence shown here is derived from an EMBL/GenBank/DDBJ whole genome shotgun (WGS) entry which is preliminary data.</text>
</comment>